<accession>A0A2M4D354</accession>
<protein>
    <submittedName>
        <fullName evidence="2">Putative secreted protein</fullName>
    </submittedName>
</protein>
<name>A0A2M4D354_ANODA</name>
<evidence type="ECO:0000313" key="2">
    <source>
        <dbReference type="EMBL" id="MBW71528.1"/>
    </source>
</evidence>
<dbReference type="EMBL" id="GGFL01007350">
    <property type="protein sequence ID" value="MBW71528.1"/>
    <property type="molecule type" value="Transcribed_RNA"/>
</dbReference>
<keyword evidence="1" id="KW-0732">Signal</keyword>
<dbReference type="AlphaFoldDB" id="A0A2M4D354"/>
<feature type="signal peptide" evidence="1">
    <location>
        <begin position="1"/>
        <end position="17"/>
    </location>
</feature>
<feature type="chain" id="PRO_5014720919" evidence="1">
    <location>
        <begin position="18"/>
        <end position="100"/>
    </location>
</feature>
<evidence type="ECO:0000256" key="1">
    <source>
        <dbReference type="SAM" id="SignalP"/>
    </source>
</evidence>
<sequence length="100" mass="11795">MMLFVLCCACFPEQLSTVCLAWDRRAHRAKTSLGYYRPLSARTRSLPAPPLPPRHRTIKVQSFLHLFRPYAYDLPARPTPASPCRLLWLMCEERYRRRDC</sequence>
<proteinExistence type="predicted"/>
<organism evidence="2">
    <name type="scientific">Anopheles darlingi</name>
    <name type="common">Mosquito</name>
    <dbReference type="NCBI Taxonomy" id="43151"/>
    <lineage>
        <taxon>Eukaryota</taxon>
        <taxon>Metazoa</taxon>
        <taxon>Ecdysozoa</taxon>
        <taxon>Arthropoda</taxon>
        <taxon>Hexapoda</taxon>
        <taxon>Insecta</taxon>
        <taxon>Pterygota</taxon>
        <taxon>Neoptera</taxon>
        <taxon>Endopterygota</taxon>
        <taxon>Diptera</taxon>
        <taxon>Nematocera</taxon>
        <taxon>Culicoidea</taxon>
        <taxon>Culicidae</taxon>
        <taxon>Anophelinae</taxon>
        <taxon>Anopheles</taxon>
    </lineage>
</organism>
<reference evidence="2" key="1">
    <citation type="submission" date="2018-01" db="EMBL/GenBank/DDBJ databases">
        <title>An insight into the sialome of Amazonian anophelines.</title>
        <authorList>
            <person name="Ribeiro J.M."/>
            <person name="Scarpassa V."/>
            <person name="Calvo E."/>
        </authorList>
    </citation>
    <scope>NUCLEOTIDE SEQUENCE</scope>
</reference>